<comment type="caution">
    <text evidence="2">The sequence shown here is derived from an EMBL/GenBank/DDBJ whole genome shotgun (WGS) entry which is preliminary data.</text>
</comment>
<feature type="region of interest" description="Disordered" evidence="1">
    <location>
        <begin position="1"/>
        <end position="37"/>
    </location>
</feature>
<keyword evidence="3" id="KW-1185">Reference proteome</keyword>
<evidence type="ECO:0000256" key="1">
    <source>
        <dbReference type="SAM" id="MobiDB-lite"/>
    </source>
</evidence>
<evidence type="ECO:0000313" key="2">
    <source>
        <dbReference type="EMBL" id="KAK1116901.1"/>
    </source>
</evidence>
<feature type="compositionally biased region" description="Gly residues" evidence="1">
    <location>
        <begin position="22"/>
        <end position="32"/>
    </location>
</feature>
<proteinExistence type="predicted"/>
<dbReference type="Proteomes" id="UP001177670">
    <property type="component" value="Unassembled WGS sequence"/>
</dbReference>
<sequence>MKETGRERVSRVSEIDGEGRSEGGTGRGGGSWIGEQMRSTIAKPDVLRLLIPSMADSIIHRFANSSNIGAACGGGDGGGGGGGGGGAAAAAAVAVALHNPFGTSLEAS</sequence>
<feature type="compositionally biased region" description="Basic and acidic residues" evidence="1">
    <location>
        <begin position="1"/>
        <end position="21"/>
    </location>
</feature>
<evidence type="ECO:0000313" key="3">
    <source>
        <dbReference type="Proteomes" id="UP001177670"/>
    </source>
</evidence>
<accession>A0AA40FDB5</accession>
<reference evidence="2" key="1">
    <citation type="submission" date="2021-10" db="EMBL/GenBank/DDBJ databases">
        <title>Melipona bicolor Genome sequencing and assembly.</title>
        <authorList>
            <person name="Araujo N.S."/>
            <person name="Arias M.C."/>
        </authorList>
    </citation>
    <scope>NUCLEOTIDE SEQUENCE</scope>
    <source>
        <strain evidence="2">USP_2M_L1-L4_2017</strain>
        <tissue evidence="2">Whole body</tissue>
    </source>
</reference>
<protein>
    <submittedName>
        <fullName evidence="2">Uncharacterized protein</fullName>
    </submittedName>
</protein>
<organism evidence="2 3">
    <name type="scientific">Melipona bicolor</name>
    <dbReference type="NCBI Taxonomy" id="60889"/>
    <lineage>
        <taxon>Eukaryota</taxon>
        <taxon>Metazoa</taxon>
        <taxon>Ecdysozoa</taxon>
        <taxon>Arthropoda</taxon>
        <taxon>Hexapoda</taxon>
        <taxon>Insecta</taxon>
        <taxon>Pterygota</taxon>
        <taxon>Neoptera</taxon>
        <taxon>Endopterygota</taxon>
        <taxon>Hymenoptera</taxon>
        <taxon>Apocrita</taxon>
        <taxon>Aculeata</taxon>
        <taxon>Apoidea</taxon>
        <taxon>Anthophila</taxon>
        <taxon>Apidae</taxon>
        <taxon>Melipona</taxon>
    </lineage>
</organism>
<name>A0AA40FDB5_9HYME</name>
<dbReference type="AlphaFoldDB" id="A0AA40FDB5"/>
<gene>
    <name evidence="2" type="ORF">K0M31_017978</name>
</gene>
<dbReference type="EMBL" id="JAHYIQ010000060">
    <property type="protein sequence ID" value="KAK1116901.1"/>
    <property type="molecule type" value="Genomic_DNA"/>
</dbReference>